<dbReference type="InterPro" id="IPR050109">
    <property type="entry name" value="HTH-type_TetR-like_transc_reg"/>
</dbReference>
<sequence>MAETTTGRRERKKARTRQALADAALRLFTERGFDNVGVREVAEAADVSLSTLFKHFPSKEALVFDLDEDIESALVAAVRDRAPGQSVLHALGDHMVRTRTAVRTDDPMFVLVESTPALRDYARRMWARHEKTLAATLAEATGLPPEAPAVTGLARFALEAPGIAAAGDDPARTMRDLFTLLEHGWASTPLAREEDHPACRT</sequence>
<dbReference type="InterPro" id="IPR009057">
    <property type="entry name" value="Homeodomain-like_sf"/>
</dbReference>
<dbReference type="Pfam" id="PF00440">
    <property type="entry name" value="TetR_N"/>
    <property type="match status" value="1"/>
</dbReference>
<dbReference type="RefSeq" id="WP_382039159.1">
    <property type="nucleotide sequence ID" value="NZ_JBHSKJ010000004.1"/>
</dbReference>
<feature type="DNA-binding region" description="H-T-H motif" evidence="4">
    <location>
        <begin position="37"/>
        <end position="56"/>
    </location>
</feature>
<evidence type="ECO:0000256" key="3">
    <source>
        <dbReference type="ARBA" id="ARBA00023163"/>
    </source>
</evidence>
<keyword evidence="1" id="KW-0805">Transcription regulation</keyword>
<dbReference type="InterPro" id="IPR001647">
    <property type="entry name" value="HTH_TetR"/>
</dbReference>
<dbReference type="Gene3D" id="1.10.10.60">
    <property type="entry name" value="Homeodomain-like"/>
    <property type="match status" value="1"/>
</dbReference>
<comment type="caution">
    <text evidence="6">The sequence shown here is derived from an EMBL/GenBank/DDBJ whole genome shotgun (WGS) entry which is preliminary data.</text>
</comment>
<evidence type="ECO:0000256" key="4">
    <source>
        <dbReference type="PROSITE-ProRule" id="PRU00335"/>
    </source>
</evidence>
<dbReference type="PROSITE" id="PS50977">
    <property type="entry name" value="HTH_TETR_2"/>
    <property type="match status" value="1"/>
</dbReference>
<proteinExistence type="predicted"/>
<dbReference type="PANTHER" id="PTHR30055:SF234">
    <property type="entry name" value="HTH-TYPE TRANSCRIPTIONAL REGULATOR BETI"/>
    <property type="match status" value="1"/>
</dbReference>
<dbReference type="Gene3D" id="1.10.357.10">
    <property type="entry name" value="Tetracycline Repressor, domain 2"/>
    <property type="match status" value="1"/>
</dbReference>
<protein>
    <submittedName>
        <fullName evidence="6">TetR/AcrR family transcriptional regulator</fullName>
    </submittedName>
</protein>
<keyword evidence="7" id="KW-1185">Reference proteome</keyword>
<keyword evidence="3" id="KW-0804">Transcription</keyword>
<dbReference type="EMBL" id="JBHSKJ010000004">
    <property type="protein sequence ID" value="MFC5144964.1"/>
    <property type="molecule type" value="Genomic_DNA"/>
</dbReference>
<dbReference type="PANTHER" id="PTHR30055">
    <property type="entry name" value="HTH-TYPE TRANSCRIPTIONAL REGULATOR RUTR"/>
    <property type="match status" value="1"/>
</dbReference>
<keyword evidence="2 4" id="KW-0238">DNA-binding</keyword>
<organism evidence="6 7">
    <name type="scientific">Streptomyces aureoversilis</name>
    <dbReference type="NCBI Taxonomy" id="67277"/>
    <lineage>
        <taxon>Bacteria</taxon>
        <taxon>Bacillati</taxon>
        <taxon>Actinomycetota</taxon>
        <taxon>Actinomycetes</taxon>
        <taxon>Kitasatosporales</taxon>
        <taxon>Streptomycetaceae</taxon>
        <taxon>Streptomyces</taxon>
    </lineage>
</organism>
<evidence type="ECO:0000259" key="5">
    <source>
        <dbReference type="PROSITE" id="PS50977"/>
    </source>
</evidence>
<dbReference type="Proteomes" id="UP001596222">
    <property type="component" value="Unassembled WGS sequence"/>
</dbReference>
<dbReference type="SUPFAM" id="SSF46689">
    <property type="entry name" value="Homeodomain-like"/>
    <property type="match status" value="1"/>
</dbReference>
<reference evidence="7" key="1">
    <citation type="journal article" date="2019" name="Int. J. Syst. Evol. Microbiol.">
        <title>The Global Catalogue of Microorganisms (GCM) 10K type strain sequencing project: providing services to taxonomists for standard genome sequencing and annotation.</title>
        <authorList>
            <consortium name="The Broad Institute Genomics Platform"/>
            <consortium name="The Broad Institute Genome Sequencing Center for Infectious Disease"/>
            <person name="Wu L."/>
            <person name="Ma J."/>
        </authorList>
    </citation>
    <scope>NUCLEOTIDE SEQUENCE [LARGE SCALE GENOMIC DNA]</scope>
    <source>
        <strain evidence="7">CGMCC 4.1641</strain>
    </source>
</reference>
<dbReference type="PRINTS" id="PR00455">
    <property type="entry name" value="HTHTETR"/>
</dbReference>
<gene>
    <name evidence="6" type="ORF">ACFPP6_09810</name>
</gene>
<evidence type="ECO:0000256" key="2">
    <source>
        <dbReference type="ARBA" id="ARBA00023125"/>
    </source>
</evidence>
<evidence type="ECO:0000313" key="7">
    <source>
        <dbReference type="Proteomes" id="UP001596222"/>
    </source>
</evidence>
<name>A0ABV9ZU70_9ACTN</name>
<evidence type="ECO:0000256" key="1">
    <source>
        <dbReference type="ARBA" id="ARBA00023015"/>
    </source>
</evidence>
<evidence type="ECO:0000313" key="6">
    <source>
        <dbReference type="EMBL" id="MFC5144964.1"/>
    </source>
</evidence>
<feature type="domain" description="HTH tetR-type" evidence="5">
    <location>
        <begin position="14"/>
        <end position="74"/>
    </location>
</feature>
<accession>A0ABV9ZU70</accession>